<evidence type="ECO:0000313" key="1">
    <source>
        <dbReference type="EMBL" id="PEN45312.1"/>
    </source>
</evidence>
<dbReference type="AlphaFoldDB" id="A0A2B4UNR3"/>
<dbReference type="Proteomes" id="UP000224044">
    <property type="component" value="Unassembled WGS sequence"/>
</dbReference>
<sequence length="66" mass="8129">MCLKIIKNRGSNLFETLIICCYELYLITKRILKESKYRLEKTTFYRIVYKQNRSLKKDFYSVTYNE</sequence>
<comment type="caution">
    <text evidence="2">The sequence shown here is derived from an EMBL/GenBank/DDBJ whole genome shotgun (WGS) entry which is preliminary data.</text>
</comment>
<dbReference type="Proteomes" id="UP000220934">
    <property type="component" value="Unassembled WGS sequence"/>
</dbReference>
<dbReference type="Proteomes" id="UP000225320">
    <property type="component" value="Unassembled WGS sequence"/>
</dbReference>
<evidence type="ECO:0000313" key="2">
    <source>
        <dbReference type="EMBL" id="PGG84661.1"/>
    </source>
</evidence>
<reference evidence="1 4" key="1">
    <citation type="submission" date="2017-09" db="EMBL/GenBank/DDBJ databases">
        <title>Large-scale bioinformatics analysis of Bacillus genomes uncovers conserved roles of natural products in bacterial physiology.</title>
        <authorList>
            <consortium name="Agbiome Team Llc"/>
            <person name="Bleich R.M."/>
            <person name="Kirk G.J."/>
            <person name="Santa Maria K.C."/>
            <person name="Allen S.E."/>
            <person name="Farag S."/>
            <person name="Shank E.A."/>
            <person name="Bowers A."/>
        </authorList>
    </citation>
    <scope>NUCLEOTIDE SEQUENCE [LARGE SCALE GENOMIC DNA]</scope>
    <source>
        <strain evidence="1 4">AFS027958</strain>
    </source>
</reference>
<organism evidence="2 6">
    <name type="scientific">Bacillus toyonensis</name>
    <dbReference type="NCBI Taxonomy" id="155322"/>
    <lineage>
        <taxon>Bacteria</taxon>
        <taxon>Bacillati</taxon>
        <taxon>Bacillota</taxon>
        <taxon>Bacilli</taxon>
        <taxon>Bacillales</taxon>
        <taxon>Bacillaceae</taxon>
        <taxon>Bacillus</taxon>
        <taxon>Bacillus cereus group</taxon>
    </lineage>
</organism>
<accession>A0A2B4UNR3</accession>
<dbReference type="EMBL" id="NVOI01000109">
    <property type="protein sequence ID" value="PGG84661.1"/>
    <property type="molecule type" value="Genomic_DNA"/>
</dbReference>
<dbReference type="EMBL" id="NUAJ01000060">
    <property type="protein sequence ID" value="PEN45312.1"/>
    <property type="molecule type" value="Genomic_DNA"/>
</dbReference>
<evidence type="ECO:0000313" key="6">
    <source>
        <dbReference type="Proteomes" id="UP000225320"/>
    </source>
</evidence>
<proteinExistence type="predicted"/>
<protein>
    <submittedName>
        <fullName evidence="2">Uncharacterized protein</fullName>
    </submittedName>
</protein>
<dbReference type="EMBL" id="NUSY01000061">
    <property type="protein sequence ID" value="PHE05470.1"/>
    <property type="molecule type" value="Genomic_DNA"/>
</dbReference>
<evidence type="ECO:0000313" key="3">
    <source>
        <dbReference type="EMBL" id="PHE05470.1"/>
    </source>
</evidence>
<evidence type="ECO:0000313" key="4">
    <source>
        <dbReference type="Proteomes" id="UP000220934"/>
    </source>
</evidence>
<name>A0A2B4UNR3_9BACI</name>
<gene>
    <name evidence="1" type="ORF">CN596_30335</name>
    <name evidence="3" type="ORF">COF62_29800</name>
    <name evidence="2" type="ORF">CON73_25315</name>
</gene>
<evidence type="ECO:0000313" key="5">
    <source>
        <dbReference type="Proteomes" id="UP000224044"/>
    </source>
</evidence>
<reference evidence="5 6" key="2">
    <citation type="submission" date="2017-09" db="EMBL/GenBank/DDBJ databases">
        <title>Large-scale bioinformatics analysis of Bacillus genomes uncovers conserved roles of natural products in bacterial physiology.</title>
        <authorList>
            <consortium name="Agbiome Team Llc"/>
            <person name="Bleich R.M."/>
            <person name="Grubbs K.J."/>
            <person name="Santa Maria K.C."/>
            <person name="Allen S.E."/>
            <person name="Farag S."/>
            <person name="Shank E.A."/>
            <person name="Bowers A."/>
        </authorList>
    </citation>
    <scope>NUCLEOTIDE SEQUENCE [LARGE SCALE GENOMIC DNA]</scope>
    <source>
        <strain evidence="3 5">AFS042148</strain>
        <strain evidence="2 6">AFS094862</strain>
    </source>
</reference>